<dbReference type="SMART" id="SM00710">
    <property type="entry name" value="PbH1"/>
    <property type="match status" value="6"/>
</dbReference>
<proteinExistence type="predicted"/>
<evidence type="ECO:0000313" key="3">
    <source>
        <dbReference type="Proteomes" id="UP000078486"/>
    </source>
</evidence>
<dbReference type="NCBIfam" id="TIGR02601">
    <property type="entry name" value="autotrns_rpt"/>
    <property type="match status" value="1"/>
</dbReference>
<organism evidence="2 3">
    <name type="scientific">Termitidicoccus mucosus</name>
    <dbReference type="NCBI Taxonomy" id="1184151"/>
    <lineage>
        <taxon>Bacteria</taxon>
        <taxon>Pseudomonadati</taxon>
        <taxon>Verrucomicrobiota</taxon>
        <taxon>Opitutia</taxon>
        <taxon>Opitutales</taxon>
        <taxon>Opitutaceae</taxon>
        <taxon>Termitidicoccus</taxon>
    </lineage>
</organism>
<dbReference type="Proteomes" id="UP000078486">
    <property type="component" value="Unassembled WGS sequence"/>
</dbReference>
<dbReference type="AlphaFoldDB" id="A0A178IP02"/>
<dbReference type="InterPro" id="IPR006626">
    <property type="entry name" value="PbH1"/>
</dbReference>
<evidence type="ECO:0000256" key="1">
    <source>
        <dbReference type="ARBA" id="ARBA00022729"/>
    </source>
</evidence>
<keyword evidence="1" id="KW-0732">Signal</keyword>
<dbReference type="SUPFAM" id="SSF51126">
    <property type="entry name" value="Pectin lyase-like"/>
    <property type="match status" value="2"/>
</dbReference>
<name>A0A178IP02_9BACT</name>
<dbReference type="STRING" id="1184151.AW736_05845"/>
<protein>
    <recommendedName>
        <fullName evidence="4">Autotransporter domain-containing protein</fullName>
    </recommendedName>
</protein>
<comment type="caution">
    <text evidence="2">The sequence shown here is derived from an EMBL/GenBank/DDBJ whole genome shotgun (WGS) entry which is preliminary data.</text>
</comment>
<dbReference type="InterPro" id="IPR011050">
    <property type="entry name" value="Pectin_lyase_fold/virulence"/>
</dbReference>
<dbReference type="InterPro" id="IPR013425">
    <property type="entry name" value="Autotrns_rpt"/>
</dbReference>
<dbReference type="EMBL" id="LRRQ01000046">
    <property type="protein sequence ID" value="OAM90826.1"/>
    <property type="molecule type" value="Genomic_DNA"/>
</dbReference>
<accession>A0A178IP02</accession>
<reference evidence="2 3" key="1">
    <citation type="submission" date="2016-01" db="EMBL/GenBank/DDBJ databases">
        <title>High potential of lignocellulose degradation of a new Verrucomicrobia species.</title>
        <authorList>
            <person name="Wang Y."/>
            <person name="Shi Y."/>
            <person name="Qiu Z."/>
            <person name="Liu S."/>
            <person name="Yang H."/>
        </authorList>
    </citation>
    <scope>NUCLEOTIDE SEQUENCE [LARGE SCALE GENOMIC DNA]</scope>
    <source>
        <strain evidence="2 3">TSB47</strain>
    </source>
</reference>
<feature type="non-terminal residue" evidence="2">
    <location>
        <position position="1049"/>
    </location>
</feature>
<keyword evidence="3" id="KW-1185">Reference proteome</keyword>
<gene>
    <name evidence="2" type="ORF">AW736_05845</name>
</gene>
<evidence type="ECO:0008006" key="4">
    <source>
        <dbReference type="Google" id="ProtNLM"/>
    </source>
</evidence>
<sequence>MHAKSNLPFLVYLTPMNINNKIHLAPVARLVSLAISLLSAALACRADVVTFTGGSPSTAVNATVAGGTIAISGGDGSLVLSNGQTLVISDSVSQSAVATLGGKSDITFRAEGDGWAMLNSAGGAYRLLDITPQPVTASATATLNLDRVIVSNAAMNAMFVRVSTASFDLVVNGDFVFSGNKSASSHGGAINWQKAGNLTFTGTAIFDRNTAGGTYLGGALGSTAAGSGTITFENTALFFSNTAASGGAIFTHPGHSLIFKDAAEFKNNIASTGQGGAFYIQSNDTYLGMQKIRFEDDATFDGNRAVAQGGAFSTDDRVIIQFDSTTGTVTLTNNRAGNGSGGAITSGEISFKGGLLTVTGNFGGTATTHAGGGLRAARLLDITGNYNISGNQTMGSGGGVSVGSLLINGGGTLSGNIASVNGGAVNAAGNSTFEIGGGAELSGNTVGGLGGAIYVGGTSRLTLNASAGDIVFSGNKQAATIDSAAVSTGGTLAATGGTNNAVYFASSATLVLNTGSGMAVRFDDPIESASGATVMVTKSGAGTVIFSDHHSNINATTTIEQGEIRLSRGAIYGAANDQGSFVLKTGATLAGNGTVQAGAIEIESGARLVARDSGRLEMASSATPVIGGSLSLGGSGTIAVGAASNLLHASLIDVGADEPAGARTLAIANDLSLENGAAIRLDLYAGNISDKLAALSDLAMEGRASINIGLVETGSFNLVSWETGGLTTAQLDLSFGSGTGQTARNDVQLGVDATAKTLYLTNIVSSLDMAWTGSAGDGIWQSSALESANWSNGGAGNEERYFRNGDLVSFGGAASGTITVAGPGVVVSGMTIEGTADYEFRGTGGITGNTTGVEGSLITATGKLTKKGTGKLVLANTGANSFSGGVEIKGGELAVADGTRLDADITIDDQDGDGAKLSGSGTFGNMVVRNGGVLSIGTSAASSGTITVADLTLDHASLYFDLLANNSSDYLKVTGSALAQSSTIVIGIFTDGTFNLGNFAGIKDQLSVSTAGAARQSGTLYGEGAELFLKTIADVSRVMTWSGTAGGNW</sequence>
<dbReference type="Pfam" id="PF12951">
    <property type="entry name" value="PATR"/>
    <property type="match status" value="2"/>
</dbReference>
<evidence type="ECO:0000313" key="2">
    <source>
        <dbReference type="EMBL" id="OAM90826.1"/>
    </source>
</evidence>